<dbReference type="Gene3D" id="3.30.200.20">
    <property type="entry name" value="Phosphorylase Kinase, domain 1"/>
    <property type="match status" value="1"/>
</dbReference>
<name>A0AA39PDN3_9AGAR</name>
<feature type="domain" description="Aminoglycoside phosphotransferase" evidence="1">
    <location>
        <begin position="115"/>
        <end position="387"/>
    </location>
</feature>
<evidence type="ECO:0000313" key="3">
    <source>
        <dbReference type="Proteomes" id="UP001175227"/>
    </source>
</evidence>
<reference evidence="2" key="1">
    <citation type="submission" date="2023-06" db="EMBL/GenBank/DDBJ databases">
        <authorList>
            <consortium name="Lawrence Berkeley National Laboratory"/>
            <person name="Ahrendt S."/>
            <person name="Sahu N."/>
            <person name="Indic B."/>
            <person name="Wong-Bajracharya J."/>
            <person name="Merenyi Z."/>
            <person name="Ke H.-M."/>
            <person name="Monk M."/>
            <person name="Kocsube S."/>
            <person name="Drula E."/>
            <person name="Lipzen A."/>
            <person name="Balint B."/>
            <person name="Henrissat B."/>
            <person name="Andreopoulos B."/>
            <person name="Martin F.M."/>
            <person name="Harder C.B."/>
            <person name="Rigling D."/>
            <person name="Ford K.L."/>
            <person name="Foster G.D."/>
            <person name="Pangilinan J."/>
            <person name="Papanicolaou A."/>
            <person name="Barry K."/>
            <person name="LaButti K."/>
            <person name="Viragh M."/>
            <person name="Koriabine M."/>
            <person name="Yan M."/>
            <person name="Riley R."/>
            <person name="Champramary S."/>
            <person name="Plett K.L."/>
            <person name="Tsai I.J."/>
            <person name="Slot J."/>
            <person name="Sipos G."/>
            <person name="Plett J."/>
            <person name="Nagy L.G."/>
            <person name="Grigoriev I.V."/>
        </authorList>
    </citation>
    <scope>NUCLEOTIDE SEQUENCE</scope>
    <source>
        <strain evidence="2">ICMP 16352</strain>
    </source>
</reference>
<gene>
    <name evidence="2" type="ORF">IW261DRAFT_1026624</name>
</gene>
<dbReference type="InterPro" id="IPR051035">
    <property type="entry name" value="Mito_inheritance_9"/>
</dbReference>
<organism evidence="2 3">
    <name type="scientific">Armillaria novae-zelandiae</name>
    <dbReference type="NCBI Taxonomy" id="153914"/>
    <lineage>
        <taxon>Eukaryota</taxon>
        <taxon>Fungi</taxon>
        <taxon>Dikarya</taxon>
        <taxon>Basidiomycota</taxon>
        <taxon>Agaricomycotina</taxon>
        <taxon>Agaricomycetes</taxon>
        <taxon>Agaricomycetidae</taxon>
        <taxon>Agaricales</taxon>
        <taxon>Marasmiineae</taxon>
        <taxon>Physalacriaceae</taxon>
        <taxon>Armillaria</taxon>
    </lineage>
</organism>
<dbReference type="InterPro" id="IPR002575">
    <property type="entry name" value="Aminoglycoside_PTrfase"/>
</dbReference>
<keyword evidence="3" id="KW-1185">Reference proteome</keyword>
<dbReference type="SUPFAM" id="SSF56112">
    <property type="entry name" value="Protein kinase-like (PK-like)"/>
    <property type="match status" value="1"/>
</dbReference>
<dbReference type="EMBL" id="JAUEPR010000007">
    <property type="protein sequence ID" value="KAK0482281.1"/>
    <property type="molecule type" value="Genomic_DNA"/>
</dbReference>
<dbReference type="GO" id="GO:0016301">
    <property type="term" value="F:kinase activity"/>
    <property type="evidence" value="ECO:0007669"/>
    <property type="project" value="UniProtKB-KW"/>
</dbReference>
<evidence type="ECO:0000313" key="2">
    <source>
        <dbReference type="EMBL" id="KAK0482281.1"/>
    </source>
</evidence>
<accession>A0AA39PDN3</accession>
<keyword evidence="2" id="KW-0418">Kinase</keyword>
<keyword evidence="2" id="KW-0808">Transferase</keyword>
<dbReference type="PANTHER" id="PTHR36091">
    <property type="entry name" value="ALTERED INHERITANCE OF MITOCHONDRIA PROTEIN 9, MITOCHONDRIAL"/>
    <property type="match status" value="1"/>
</dbReference>
<dbReference type="GO" id="GO:0005739">
    <property type="term" value="C:mitochondrion"/>
    <property type="evidence" value="ECO:0007669"/>
    <property type="project" value="TreeGrafter"/>
</dbReference>
<protein>
    <submittedName>
        <fullName evidence="2">Protein kinase subdomain-containing protein PKL CAK Fmp29</fullName>
    </submittedName>
</protein>
<evidence type="ECO:0000259" key="1">
    <source>
        <dbReference type="Pfam" id="PF01636"/>
    </source>
</evidence>
<feature type="non-terminal residue" evidence="2">
    <location>
        <position position="1"/>
    </location>
</feature>
<dbReference type="Pfam" id="PF01636">
    <property type="entry name" value="APH"/>
    <property type="match status" value="1"/>
</dbReference>
<dbReference type="InterPro" id="IPR011009">
    <property type="entry name" value="Kinase-like_dom_sf"/>
</dbReference>
<proteinExistence type="predicted"/>
<dbReference type="AlphaFoldDB" id="A0AA39PDN3"/>
<comment type="caution">
    <text evidence="2">The sequence shown here is derived from an EMBL/GenBank/DDBJ whole genome shotgun (WGS) entry which is preliminary data.</text>
</comment>
<dbReference type="PANTHER" id="PTHR36091:SF2">
    <property type="entry name" value="AMINOGLYCOSIDE PHOSPHOTRANSFERASE DOMAIN-CONTAINING PROTEIN"/>
    <property type="match status" value="1"/>
</dbReference>
<dbReference type="Proteomes" id="UP001175227">
    <property type="component" value="Unassembled WGS sequence"/>
</dbReference>
<sequence>YLIPSSCCLRRARLVFDLPAVPISLSLCRPHSSWRSFHVSSLGPIATPNRCLRRRAFSIMAHPRSDLFEYTSGQWIVNDKLRHAERRRDFNVDGLRRLAAESVKRSPDEIELLEKLAEGGFNRIFLITMRDGFRMVARIPYLATTPKYFAVASEVATLAFLRSVGLPTPEVYGYSPTPDNAAGTEYIFMQFVEGTNLTDVLSDLGEGDIISILRQLAQLESKMMSMAFPAGGSLYFTDDLANVAGSASGPTRPGIALKDKRFCVGPETSLPLWYGRRSQLDVDQGPYANAEAALVRGAEKEQAYLRRFGRPLLPLQRARRDAYKYQEQQPSDHIENLDRYLRIAPSLIARDPARDHFCIRHPDLQPSNIIVSWSPDSNSYIVVGLIDRQHASILPLSLHAGIPQRLQNYDDAGWQPMMPPSLPDKLDDLDETQQRREIELYRRRLVHYHYVDNTEKYNMLHYAALMDPMGTLRRRLFRLARAPWEGETLELKVALIQAAENWETLTGDGLPSPVVFDDPDDVRETMELDAAQREADGYLEACRDKIGVGPEDWVPAEHYEEVMARSKKLKELGLAAIEDKEEQARVAAHWPFDDMEEEDYM</sequence>